<dbReference type="EMBL" id="HBUE01218432">
    <property type="protein sequence ID" value="CAG6538339.1"/>
    <property type="molecule type" value="Transcribed_RNA"/>
</dbReference>
<sequence length="105" mass="11757">MIRRVVTGPFRTTVKAQHTVYQGEFARRWSSSRRRRQCVTWTGLTGVVVWEGTVEVVEVFRNAGEITSCYCFGRFPDVDGVLSNLESVVLAGIVAIATTDRVTFV</sequence>
<name>A0A8D8F173_CULPI</name>
<dbReference type="EMBL" id="HBUE01218433">
    <property type="protein sequence ID" value="CAG6538340.1"/>
    <property type="molecule type" value="Transcribed_RNA"/>
</dbReference>
<organism evidence="1">
    <name type="scientific">Culex pipiens</name>
    <name type="common">House mosquito</name>
    <dbReference type="NCBI Taxonomy" id="7175"/>
    <lineage>
        <taxon>Eukaryota</taxon>
        <taxon>Metazoa</taxon>
        <taxon>Ecdysozoa</taxon>
        <taxon>Arthropoda</taxon>
        <taxon>Hexapoda</taxon>
        <taxon>Insecta</taxon>
        <taxon>Pterygota</taxon>
        <taxon>Neoptera</taxon>
        <taxon>Endopterygota</taxon>
        <taxon>Diptera</taxon>
        <taxon>Nematocera</taxon>
        <taxon>Culicoidea</taxon>
        <taxon>Culicidae</taxon>
        <taxon>Culicinae</taxon>
        <taxon>Culicini</taxon>
        <taxon>Culex</taxon>
        <taxon>Culex</taxon>
    </lineage>
</organism>
<dbReference type="EMBL" id="HBUE01325001">
    <property type="protein sequence ID" value="CAG6590354.1"/>
    <property type="molecule type" value="Transcribed_RNA"/>
</dbReference>
<dbReference type="EMBL" id="HBUE01325002">
    <property type="protein sequence ID" value="CAG6590355.1"/>
    <property type="molecule type" value="Transcribed_RNA"/>
</dbReference>
<proteinExistence type="predicted"/>
<protein>
    <submittedName>
        <fullName evidence="1">(northern house mosquito) hypothetical protein</fullName>
    </submittedName>
</protein>
<evidence type="ECO:0000313" key="1">
    <source>
        <dbReference type="EMBL" id="CAG6454691.1"/>
    </source>
</evidence>
<dbReference type="AlphaFoldDB" id="A0A8D8F173"/>
<dbReference type="EMBL" id="HBUE01026973">
    <property type="protein sequence ID" value="CAG6454691.1"/>
    <property type="molecule type" value="Transcribed_RNA"/>
</dbReference>
<accession>A0A8D8F173</accession>
<reference evidence="1" key="1">
    <citation type="submission" date="2021-05" db="EMBL/GenBank/DDBJ databases">
        <authorList>
            <person name="Alioto T."/>
            <person name="Alioto T."/>
            <person name="Gomez Garrido J."/>
        </authorList>
    </citation>
    <scope>NUCLEOTIDE SEQUENCE</scope>
</reference>